<dbReference type="PROSITE" id="PS50022">
    <property type="entry name" value="FA58C_3"/>
    <property type="match status" value="1"/>
</dbReference>
<dbReference type="Pfam" id="PF13802">
    <property type="entry name" value="Gal_mutarotas_2"/>
    <property type="match status" value="1"/>
</dbReference>
<feature type="domain" description="F5/8 type C" evidence="3">
    <location>
        <begin position="931"/>
        <end position="1081"/>
    </location>
</feature>
<dbReference type="GO" id="GO:0000272">
    <property type="term" value="P:polysaccharide catabolic process"/>
    <property type="evidence" value="ECO:0007669"/>
    <property type="project" value="InterPro"/>
</dbReference>
<dbReference type="InterPro" id="IPR013783">
    <property type="entry name" value="Ig-like_fold"/>
</dbReference>
<dbReference type="InterPro" id="IPR036116">
    <property type="entry name" value="FN3_sf"/>
</dbReference>
<evidence type="ECO:0000256" key="1">
    <source>
        <dbReference type="ARBA" id="ARBA00007806"/>
    </source>
</evidence>
<dbReference type="SMART" id="SM00060">
    <property type="entry name" value="FN3"/>
    <property type="match status" value="1"/>
</dbReference>
<dbReference type="Gene3D" id="2.60.40.1180">
    <property type="entry name" value="Golgi alpha-mannosidase II"/>
    <property type="match status" value="2"/>
</dbReference>
<dbReference type="InterPro" id="IPR048395">
    <property type="entry name" value="Glyco_hydro_31_C"/>
</dbReference>
<dbReference type="InterPro" id="IPR000322">
    <property type="entry name" value="Glyco_hydro_31_TIM"/>
</dbReference>
<dbReference type="PROSITE" id="PS50853">
    <property type="entry name" value="FN3"/>
    <property type="match status" value="1"/>
</dbReference>
<dbReference type="InterPro" id="IPR013780">
    <property type="entry name" value="Glyco_hydro_b"/>
</dbReference>
<dbReference type="CDD" id="cd00063">
    <property type="entry name" value="FN3"/>
    <property type="match status" value="1"/>
</dbReference>
<dbReference type="InterPro" id="IPR036439">
    <property type="entry name" value="Dockerin_dom_sf"/>
</dbReference>
<dbReference type="Gene3D" id="2.60.120.260">
    <property type="entry name" value="Galactose-binding domain-like"/>
    <property type="match status" value="2"/>
</dbReference>
<dbReference type="SUPFAM" id="SSF49384">
    <property type="entry name" value="Carbohydrate-binding domain"/>
    <property type="match status" value="1"/>
</dbReference>
<dbReference type="InterPro" id="IPR017853">
    <property type="entry name" value="GH"/>
</dbReference>
<dbReference type="SUPFAM" id="SSF49265">
    <property type="entry name" value="Fibronectin type III"/>
    <property type="match status" value="1"/>
</dbReference>
<dbReference type="Gene3D" id="2.60.40.1760">
    <property type="entry name" value="glycosyl hydrolase (family 31)"/>
    <property type="match status" value="1"/>
</dbReference>
<proteinExistence type="inferred from homology"/>
<accession>A0A120EBJ5</accession>
<feature type="domain" description="Fibronectin type-III" evidence="4">
    <location>
        <begin position="850"/>
        <end position="941"/>
    </location>
</feature>
<dbReference type="Pfam" id="PF00754">
    <property type="entry name" value="F5_F8_type_C"/>
    <property type="match status" value="1"/>
</dbReference>
<evidence type="ECO:0000259" key="4">
    <source>
        <dbReference type="PROSITE" id="PS50853"/>
    </source>
</evidence>
<dbReference type="InterPro" id="IPR003961">
    <property type="entry name" value="FN3_dom"/>
</dbReference>
<evidence type="ECO:0000256" key="2">
    <source>
        <dbReference type="SAM" id="SignalP"/>
    </source>
</evidence>
<feature type="signal peptide" evidence="2">
    <location>
        <begin position="1"/>
        <end position="30"/>
    </location>
</feature>
<dbReference type="InterPro" id="IPR000421">
    <property type="entry name" value="FA58C"/>
</dbReference>
<dbReference type="SUPFAM" id="SSF51445">
    <property type="entry name" value="(Trans)glycosidases"/>
    <property type="match status" value="1"/>
</dbReference>
<dbReference type="Pfam" id="PF21365">
    <property type="entry name" value="Glyco_hydro_31_3rd"/>
    <property type="match status" value="1"/>
</dbReference>
<name>A0A120EBJ5_BACMY</name>
<dbReference type="GO" id="GO:0004553">
    <property type="term" value="F:hydrolase activity, hydrolyzing O-glycosyl compounds"/>
    <property type="evidence" value="ECO:0007669"/>
    <property type="project" value="InterPro"/>
</dbReference>
<dbReference type="InterPro" id="IPR011013">
    <property type="entry name" value="Gal_mutarotase_sf_dom"/>
</dbReference>
<organism evidence="5 6">
    <name type="scientific">Bacillus mycoides</name>
    <dbReference type="NCBI Taxonomy" id="1405"/>
    <lineage>
        <taxon>Bacteria</taxon>
        <taxon>Bacillati</taxon>
        <taxon>Bacillota</taxon>
        <taxon>Bacilli</taxon>
        <taxon>Bacillales</taxon>
        <taxon>Bacillaceae</taxon>
        <taxon>Bacillus</taxon>
        <taxon>Bacillus cereus group</taxon>
    </lineage>
</organism>
<evidence type="ECO:0000313" key="5">
    <source>
        <dbReference type="EMBL" id="KWU54451.1"/>
    </source>
</evidence>
<dbReference type="PANTHER" id="PTHR22762">
    <property type="entry name" value="ALPHA-GLUCOSIDASE"/>
    <property type="match status" value="1"/>
</dbReference>
<comment type="caution">
    <text evidence="5">The sequence shown here is derived from an EMBL/GenBank/DDBJ whole genome shotgun (WGS) entry which is preliminary data.</text>
</comment>
<evidence type="ECO:0008006" key="7">
    <source>
        <dbReference type="Google" id="ProtNLM"/>
    </source>
</evidence>
<dbReference type="InterPro" id="IPR008979">
    <property type="entry name" value="Galactose-bd-like_sf"/>
</dbReference>
<dbReference type="InterPro" id="IPR025887">
    <property type="entry name" value="Glyco_hydro_31_N_dom"/>
</dbReference>
<dbReference type="Pfam" id="PF01055">
    <property type="entry name" value="Glyco_hydro_31_2nd"/>
    <property type="match status" value="1"/>
</dbReference>
<dbReference type="RefSeq" id="WP_060751919.1">
    <property type="nucleotide sequence ID" value="NZ_LRPH01000099.1"/>
</dbReference>
<evidence type="ECO:0000259" key="3">
    <source>
        <dbReference type="PROSITE" id="PS50022"/>
    </source>
</evidence>
<dbReference type="Gene3D" id="1.10.1330.10">
    <property type="entry name" value="Dockerin domain"/>
    <property type="match status" value="1"/>
</dbReference>
<dbReference type="SUPFAM" id="SSF63446">
    <property type="entry name" value="Type I dockerin domain"/>
    <property type="match status" value="1"/>
</dbReference>
<sequence>MLRRRAGLKKLVTVSLSVGMLFSMLPTASATAIKKEYSINKVSDNQTYKTIGKITKVTKEGNNVYLDLETGEKIKINFLKNNVFRLHLDPKGVFEEYPTPNKTEHETKIIDKNVSDYKKEYGEIDIKVDERDKNVYKISTNALELRVDKATSKMSMYDKKRAKTLWSESEPLKHSNGSTVQTLNTKESEYFYGGGQQNGFYAHKNNSINIAVGGGWDAGAASSPVPFYLSTEGYGVMRNTFKPGVYDFTKTSTFTHNEDRFDAYYFVDDSIPNIINEYTELTGKPALMPKSGFYLGHADCFNGTHNGHKDQRTLLTNGLNTVNQYADNDMPLGWVLPNDGYGCGYGGLNNLEQFVDKANDQKVEVGLWTQSNLYPDPNLPQDSPLRRDLDGEVKAGIRAIKTDVAWVWEGYSMALNATRQAAEGIQKAENSGGARPFVISLDGWAGTQRYATLWSGDQYGGNWEYIRMHIPTYIGAGLSGNPNVGSDMDGIFGGDPKVQTRDFQWKAFTPIQIDMDGWASGGNDYSKSKNPWNYGEPYASINRMYLKLKSQMMPYIYTIAEESTSKSMPMVRGMMLEYPKDPNTYGTQTQYQYMWGPNLLVAPIYDGNSNDAEVRNDIYLPDKDQVWIDYFTGEQYQGGSVLHNFNAPVWKTPVFVKAGAIIPMAPENNSINELNGSENRIFDVYPSGESEFTLYEDDGKTVEYKEKKNTTTKVTSKVIKEKAVITVDIAKGKGYKGMVKNRGTEAIVNTRVSPKDIKVKVGNKDVALRKVTNEEEYNNSENVYFYNEKPNLNKYSTKGSPFEQTDIVTSPKLYIKVGKTDITKNKITFTVDGFDNTQKKDVVDKEVPTIPSGIKADEANITDRDIKLNWNKVDGSNTTYDLMIDGIVHTNVFKSSDSGQAPSYLHTGLTSDTEHSYRVRATNTKGSSGWSDEIKIRTKLDRYRNVPKDMTAKADSEQPGEEASLAVDGKDETMWHTAWGDAGNKLPHTFEIDMKLAYELDKLEYIPRPNAGNGTILKYNLDVSLDGKTYKNVITDGTFEKNDESKVIDFQGNITARYIKLTITNSVGGFGSAMEFRPYKKDKTEGMVVGENIPNGVIDEADLLFFASYMGVDKTEAWEQVSKVDINFNGVIDAYDLMYVASQLGQKPLQATGKPVAGLLDIRPSKQDLKAGEEFLVEIIGAGLKDINAFNLELKLDSNKYELVKECKPNGTCGENIVSASNETANMLNYSLLAGIGKPEQRIMAAFSNKGTQNTLEGTKTLATIKLKARKDLQFDMPITRSLLINTAFATIDKIGEVLKPGQEPGEVEKPQEQKELQLSDKDMTVTGEEEKMQGGAAAFAKLIDGEISESSLAELKWSLTGNEGISLPLPVDFNFTKPQELTKFIVYNRPQNTNGKVKTLSAKVYTESGKEYDLGAKSVKLDDKLVIFDLTEAVIPTGTKSTKLSINFEESHSGPLMLSVAEVEVFAKNPA</sequence>
<keyword evidence="2" id="KW-0732">Signal</keyword>
<comment type="similarity">
    <text evidence="1">Belongs to the glycosyl hydrolase 31 family.</text>
</comment>
<dbReference type="GO" id="GO:0030246">
    <property type="term" value="F:carbohydrate binding"/>
    <property type="evidence" value="ECO:0007669"/>
    <property type="project" value="InterPro"/>
</dbReference>
<reference evidence="5 6" key="1">
    <citation type="submission" date="2016-01" db="EMBL/GenBank/DDBJ databases">
        <authorList>
            <person name="McClelland M."/>
            <person name="Jain A."/>
            <person name="Saraogi P."/>
            <person name="Mendelson R."/>
            <person name="Westerman R."/>
            <person name="SanMiguel P."/>
            <person name="Csonka L."/>
        </authorList>
    </citation>
    <scope>NUCLEOTIDE SEQUENCE [LARGE SCALE GENOMIC DNA]</scope>
    <source>
        <strain evidence="5 6">PE8-15</strain>
    </source>
</reference>
<dbReference type="PANTHER" id="PTHR22762:SF166">
    <property type="entry name" value="ALPHA-GLUCOSIDASE"/>
    <property type="match status" value="1"/>
</dbReference>
<dbReference type="Gene3D" id="2.60.40.10">
    <property type="entry name" value="Immunoglobulins"/>
    <property type="match status" value="1"/>
</dbReference>
<feature type="chain" id="PRO_5007164770" description="DUF5110 domain-containing protein" evidence="2">
    <location>
        <begin position="31"/>
        <end position="1472"/>
    </location>
</feature>
<dbReference type="SUPFAM" id="SSF49785">
    <property type="entry name" value="Galactose-binding domain-like"/>
    <property type="match status" value="1"/>
</dbReference>
<dbReference type="InterPro" id="IPR008965">
    <property type="entry name" value="CBM2/CBM3_carb-bd_dom_sf"/>
</dbReference>
<dbReference type="Pfam" id="PF17137">
    <property type="entry name" value="DUF5110"/>
    <property type="match status" value="1"/>
</dbReference>
<dbReference type="Gene3D" id="3.20.20.80">
    <property type="entry name" value="Glycosidases"/>
    <property type="match status" value="1"/>
</dbReference>
<dbReference type="EMBL" id="LRPH01000099">
    <property type="protein sequence ID" value="KWU54451.1"/>
    <property type="molecule type" value="Genomic_DNA"/>
</dbReference>
<protein>
    <recommendedName>
        <fullName evidence="7">DUF5110 domain-containing protein</fullName>
    </recommendedName>
</protein>
<gene>
    <name evidence="5" type="ORF">AWW70_03190</name>
</gene>
<dbReference type="CDD" id="cd14752">
    <property type="entry name" value="GH31_N"/>
    <property type="match status" value="1"/>
</dbReference>
<dbReference type="InterPro" id="IPR033403">
    <property type="entry name" value="DUF5110"/>
</dbReference>
<dbReference type="SUPFAM" id="SSF51011">
    <property type="entry name" value="Glycosyl hydrolase domain"/>
    <property type="match status" value="1"/>
</dbReference>
<evidence type="ECO:0000313" key="6">
    <source>
        <dbReference type="Proteomes" id="UP000065797"/>
    </source>
</evidence>
<dbReference type="SUPFAM" id="SSF74650">
    <property type="entry name" value="Galactose mutarotase-like"/>
    <property type="match status" value="1"/>
</dbReference>
<dbReference type="Proteomes" id="UP000065797">
    <property type="component" value="Unassembled WGS sequence"/>
</dbReference>